<comment type="caution">
    <text evidence="1">The sequence shown here is derived from an EMBL/GenBank/DDBJ whole genome shotgun (WGS) entry which is preliminary data.</text>
</comment>
<sequence>MILHIPHSSIKFPNKDGFIISKDELSQEVLKLTDWYTDELFESKNWESVKADFSRIFCDTERFSDNSKEVMFKYGMGVLYEKSDDGRPIRNVTEELRENILTSYYWKHHSDLNKAVLRELKEFGQSLIIDCHSFPDTPLKRDLNKILNRPDFNIGTDSFHTPKKLIDASIDFFKSKGFSLGVDEPYSGSIVPMNFYQKDKRVSSIMLEINRKLYLEDKTNTKSKDFEEIKSVTQEFISLMNAVYYEDNYNKIF</sequence>
<dbReference type="Pfam" id="PF05013">
    <property type="entry name" value="FGase"/>
    <property type="match status" value="1"/>
</dbReference>
<evidence type="ECO:0000313" key="1">
    <source>
        <dbReference type="EMBL" id="CAL2102744.1"/>
    </source>
</evidence>
<protein>
    <submittedName>
        <fullName evidence="1">N-formylglutamate deformylase</fullName>
        <ecNumber evidence="1">3.5.1.68</ecNumber>
    </submittedName>
</protein>
<keyword evidence="1" id="KW-0378">Hydrolase</keyword>
<dbReference type="SUPFAM" id="SSF53187">
    <property type="entry name" value="Zn-dependent exopeptidases"/>
    <property type="match status" value="1"/>
</dbReference>
<reference evidence="1 2" key="1">
    <citation type="submission" date="2024-05" db="EMBL/GenBank/DDBJ databases">
        <authorList>
            <person name="Duchaud E."/>
        </authorList>
    </citation>
    <scope>NUCLEOTIDE SEQUENCE [LARGE SCALE GENOMIC DNA]</scope>
    <source>
        <strain evidence="1">Ena-SAMPLE-TAB-13-05-2024-13:56:06:370-140308</strain>
    </source>
</reference>
<dbReference type="RefSeq" id="WP_348716364.1">
    <property type="nucleotide sequence ID" value="NZ_CAXJIO010000011.1"/>
</dbReference>
<accession>A0ABM9PB89</accession>
<dbReference type="Gene3D" id="3.40.630.40">
    <property type="entry name" value="Zn-dependent exopeptidases"/>
    <property type="match status" value="1"/>
</dbReference>
<keyword evidence="2" id="KW-1185">Reference proteome</keyword>
<name>A0ABM9PB89_9FLAO</name>
<gene>
    <name evidence="1" type="ORF">T190423A01A_20495</name>
</gene>
<dbReference type="GO" id="GO:0050129">
    <property type="term" value="F:N-formylglutamate deformylase activity"/>
    <property type="evidence" value="ECO:0007669"/>
    <property type="project" value="UniProtKB-EC"/>
</dbReference>
<dbReference type="Proteomes" id="UP001497527">
    <property type="component" value="Unassembled WGS sequence"/>
</dbReference>
<dbReference type="EC" id="3.5.1.68" evidence="1"/>
<dbReference type="EMBL" id="CAXJIO010000011">
    <property type="protein sequence ID" value="CAL2102744.1"/>
    <property type="molecule type" value="Genomic_DNA"/>
</dbReference>
<proteinExistence type="predicted"/>
<dbReference type="InterPro" id="IPR007709">
    <property type="entry name" value="N-FG_amidohydro"/>
</dbReference>
<evidence type="ECO:0000313" key="2">
    <source>
        <dbReference type="Proteomes" id="UP001497527"/>
    </source>
</evidence>
<organism evidence="1 2">
    <name type="scientific">Tenacibaculum polynesiense</name>
    <dbReference type="NCBI Taxonomy" id="3137857"/>
    <lineage>
        <taxon>Bacteria</taxon>
        <taxon>Pseudomonadati</taxon>
        <taxon>Bacteroidota</taxon>
        <taxon>Flavobacteriia</taxon>
        <taxon>Flavobacteriales</taxon>
        <taxon>Flavobacteriaceae</taxon>
        <taxon>Tenacibaculum</taxon>
    </lineage>
</organism>